<protein>
    <submittedName>
        <fullName evidence="2">Uncharacterized protein</fullName>
    </submittedName>
</protein>
<evidence type="ECO:0000313" key="3">
    <source>
        <dbReference type="Proteomes" id="UP000765509"/>
    </source>
</evidence>
<dbReference type="EMBL" id="AVOT02054577">
    <property type="protein sequence ID" value="MBW0549265.1"/>
    <property type="molecule type" value="Genomic_DNA"/>
</dbReference>
<comment type="caution">
    <text evidence="2">The sequence shown here is derived from an EMBL/GenBank/DDBJ whole genome shotgun (WGS) entry which is preliminary data.</text>
</comment>
<keyword evidence="3" id="KW-1185">Reference proteome</keyword>
<dbReference type="AlphaFoldDB" id="A0A9Q3ISX3"/>
<dbReference type="Proteomes" id="UP000765509">
    <property type="component" value="Unassembled WGS sequence"/>
</dbReference>
<feature type="region of interest" description="Disordered" evidence="1">
    <location>
        <begin position="45"/>
        <end position="98"/>
    </location>
</feature>
<feature type="compositionally biased region" description="Basic and acidic residues" evidence="1">
    <location>
        <begin position="55"/>
        <end position="72"/>
    </location>
</feature>
<evidence type="ECO:0000313" key="2">
    <source>
        <dbReference type="EMBL" id="MBW0549265.1"/>
    </source>
</evidence>
<evidence type="ECO:0000256" key="1">
    <source>
        <dbReference type="SAM" id="MobiDB-lite"/>
    </source>
</evidence>
<proteinExistence type="predicted"/>
<gene>
    <name evidence="2" type="ORF">O181_088980</name>
</gene>
<reference evidence="2" key="1">
    <citation type="submission" date="2021-03" db="EMBL/GenBank/DDBJ databases">
        <title>Draft genome sequence of rust myrtle Austropuccinia psidii MF-1, a brazilian biotype.</title>
        <authorList>
            <person name="Quecine M.C."/>
            <person name="Pachon D.M.R."/>
            <person name="Bonatelli M.L."/>
            <person name="Correr F.H."/>
            <person name="Franceschini L.M."/>
            <person name="Leite T.F."/>
            <person name="Margarido G.R.A."/>
            <person name="Almeida C.A."/>
            <person name="Ferrarezi J.A."/>
            <person name="Labate C.A."/>
        </authorList>
    </citation>
    <scope>NUCLEOTIDE SEQUENCE</scope>
    <source>
        <strain evidence="2">MF-1</strain>
    </source>
</reference>
<feature type="compositionally biased region" description="Acidic residues" evidence="1">
    <location>
        <begin position="73"/>
        <end position="84"/>
    </location>
</feature>
<accession>A0A9Q3ISX3</accession>
<name>A0A9Q3ISX3_9BASI</name>
<feature type="region of interest" description="Disordered" evidence="1">
    <location>
        <begin position="1"/>
        <end position="22"/>
    </location>
</feature>
<organism evidence="2 3">
    <name type="scientific">Austropuccinia psidii MF-1</name>
    <dbReference type="NCBI Taxonomy" id="1389203"/>
    <lineage>
        <taxon>Eukaryota</taxon>
        <taxon>Fungi</taxon>
        <taxon>Dikarya</taxon>
        <taxon>Basidiomycota</taxon>
        <taxon>Pucciniomycotina</taxon>
        <taxon>Pucciniomycetes</taxon>
        <taxon>Pucciniales</taxon>
        <taxon>Sphaerophragmiaceae</taxon>
        <taxon>Austropuccinia</taxon>
    </lineage>
</organism>
<sequence>MPVQHSPPAKNTRSQRGHAVLAPRVRAPLDCTPSFYQISENLDRVTPMEGAAPSRRGEPISRLGKSEHKYGEEPVEEEESEETEVAGSPEASEAPNLAPFYESLVSQSEPNFLKMMEQITQFTGQLTQEVAPRDN</sequence>